<accession>A0A158C771</accession>
<gene>
    <name evidence="1" type="ORF">AWB76_05205</name>
</gene>
<dbReference type="EMBL" id="FCOI02000020">
    <property type="protein sequence ID" value="SAK78194.1"/>
    <property type="molecule type" value="Genomic_DNA"/>
</dbReference>
<dbReference type="AlphaFoldDB" id="A0A158C771"/>
<evidence type="ECO:0000313" key="1">
    <source>
        <dbReference type="EMBL" id="SAK78194.1"/>
    </source>
</evidence>
<reference evidence="2" key="1">
    <citation type="submission" date="2016-01" db="EMBL/GenBank/DDBJ databases">
        <authorList>
            <person name="Peeters Charlotte."/>
        </authorList>
    </citation>
    <scope>NUCLEOTIDE SEQUENCE [LARGE SCALE GENOMIC DNA]</scope>
</reference>
<proteinExistence type="predicted"/>
<name>A0A158C771_9BURK</name>
<protein>
    <submittedName>
        <fullName evidence="1">Uncharacterized protein</fullName>
    </submittedName>
</protein>
<keyword evidence="2" id="KW-1185">Reference proteome</keyword>
<dbReference type="Proteomes" id="UP000054624">
    <property type="component" value="Unassembled WGS sequence"/>
</dbReference>
<evidence type="ECO:0000313" key="2">
    <source>
        <dbReference type="Proteomes" id="UP000054624"/>
    </source>
</evidence>
<sequence>METLTINPVCETGAPSMLTDLWRRRTQLSQDEMASIYTLVKGALRSYHPPELQSLKEDKEELVAQFIYSKVLRLEPGHGESHSGEQSAPSSGYAVCAYFRRFLIDCLRSASYQRDVSMELDGIVAQVDEHAHAVDDPVESVLLQYGLDEARVRGRAREFIDHLDKYEQLVLAGTLGWCSAGKGGLFGLATRHHIPSYHYRAMRLGVTLKKSAHSADFAATKIGRWISGVLGIAIVAENQAVILLVLNLLAVESSQTVPS</sequence>
<organism evidence="1 2">
    <name type="scientific">Caballeronia temeraria</name>
    <dbReference type="NCBI Taxonomy" id="1777137"/>
    <lineage>
        <taxon>Bacteria</taxon>
        <taxon>Pseudomonadati</taxon>
        <taxon>Pseudomonadota</taxon>
        <taxon>Betaproteobacteria</taxon>
        <taxon>Burkholderiales</taxon>
        <taxon>Burkholderiaceae</taxon>
        <taxon>Caballeronia</taxon>
    </lineage>
</organism>